<proteinExistence type="predicted"/>
<name>A0A3G1L3P9_9CAUD</name>
<keyword evidence="3" id="KW-1185">Reference proteome</keyword>
<dbReference type="Pfam" id="PF01636">
    <property type="entry name" value="APH"/>
    <property type="match status" value="1"/>
</dbReference>
<dbReference type="SUPFAM" id="SSF56112">
    <property type="entry name" value="Protein kinase-like (PK-like)"/>
    <property type="match status" value="1"/>
</dbReference>
<sequence length="286" mass="31534">MANLGTWVPTFEDIIPMPSLYGEGEMSRKEFYDKFSHIYTEPDNQIGEGAYGVVYASGDIVVKTGEVEPLEVRTALEAGKAGLGPKVLGYTINGRDSMVAMERVRGITYEEAMEDAKYGQPGEPQALVDKLIETRAKVARAGFYHGDLHSHNVLVDNDTGEFMVIDWGLGRSKKIAGVSSQDIEEDATSVLPGYLDTAGRLYTKDEAMAKLREVSSKSLENSMDDDYTIYTGVDIESAKLSRNYERLYSNWLDAREEARAAGRNMGYFTSEALAEKLYAGIGEGVK</sequence>
<evidence type="ECO:0000313" key="3">
    <source>
        <dbReference type="Proteomes" id="UP000274731"/>
    </source>
</evidence>
<evidence type="ECO:0000313" key="2">
    <source>
        <dbReference type="EMBL" id="ATW62797.1"/>
    </source>
</evidence>
<keyword evidence="2" id="KW-0808">Transferase</keyword>
<keyword evidence="2" id="KW-0418">Kinase</keyword>
<dbReference type="EMBL" id="MG450654">
    <property type="protein sequence ID" value="ATW62797.1"/>
    <property type="molecule type" value="Genomic_DNA"/>
</dbReference>
<dbReference type="InterPro" id="IPR011009">
    <property type="entry name" value="Kinase-like_dom_sf"/>
</dbReference>
<gene>
    <name evidence="2" type="ORF">SCBWM1_gp113</name>
</gene>
<dbReference type="GO" id="GO:0016301">
    <property type="term" value="F:kinase activity"/>
    <property type="evidence" value="ECO:0007669"/>
    <property type="project" value="UniProtKB-KW"/>
</dbReference>
<organism evidence="2 3">
    <name type="scientific">Synechococcus phage S-CBWM1</name>
    <dbReference type="NCBI Taxonomy" id="2053653"/>
    <lineage>
        <taxon>Viruses</taxon>
        <taxon>Duplodnaviria</taxon>
        <taxon>Heunggongvirae</taxon>
        <taxon>Uroviricota</taxon>
        <taxon>Caudoviricetes</taxon>
        <taxon>Aokuangvirus</taxon>
        <taxon>Aokuangvirus SCBWM1</taxon>
    </lineage>
</organism>
<protein>
    <submittedName>
        <fullName evidence="2">RIO-like putative serine/threonine kinase</fullName>
    </submittedName>
</protein>
<dbReference type="Gene3D" id="1.10.510.10">
    <property type="entry name" value="Transferase(Phosphotransferase) domain 1"/>
    <property type="match status" value="1"/>
</dbReference>
<feature type="domain" description="Aminoglycoside phosphotransferase" evidence="1">
    <location>
        <begin position="115"/>
        <end position="169"/>
    </location>
</feature>
<dbReference type="InterPro" id="IPR002575">
    <property type="entry name" value="Aminoglycoside_PTrfase"/>
</dbReference>
<dbReference type="Proteomes" id="UP000274731">
    <property type="component" value="Segment"/>
</dbReference>
<reference evidence="2 3" key="1">
    <citation type="journal article" date="2018" name="Environ. Microbiol.">
        <title>Novel phage-host interactions and evolution as revealed by a cyanomyovirus isolated from an estuarine environment.</title>
        <authorList>
            <person name="Xu Y."/>
            <person name="Zhang R."/>
            <person name="Wang N."/>
            <person name="Cai L."/>
            <person name="Tong Y."/>
            <person name="Sun Q."/>
            <person name="Chen F."/>
            <person name="Jiao N."/>
        </authorList>
    </citation>
    <scope>NUCLEOTIDE SEQUENCE [LARGE SCALE GENOMIC DNA]</scope>
</reference>
<accession>A0A3G1L3P9</accession>
<evidence type="ECO:0000259" key="1">
    <source>
        <dbReference type="Pfam" id="PF01636"/>
    </source>
</evidence>